<dbReference type="EMBL" id="AQGV01000015">
    <property type="protein sequence ID" value="MBE0370592.1"/>
    <property type="molecule type" value="Genomic_DNA"/>
</dbReference>
<gene>
    <name evidence="2" type="ORF">PAUR_b0658</name>
</gene>
<dbReference type="SUPFAM" id="SSF53850">
    <property type="entry name" value="Periplasmic binding protein-like II"/>
    <property type="match status" value="1"/>
</dbReference>
<dbReference type="RefSeq" id="WP_192509669.1">
    <property type="nucleotide sequence ID" value="NZ_AQGV01000015.1"/>
</dbReference>
<accession>A0ABR9EIM2</accession>
<dbReference type="PANTHER" id="PTHR38834:SF3">
    <property type="entry name" value="SOLUTE-BINDING PROTEIN FAMILY 3_N-TERMINAL DOMAIN-CONTAINING PROTEIN"/>
    <property type="match status" value="1"/>
</dbReference>
<feature type="chain" id="PRO_5045990448" description="Solute-binding protein family 3/N-terminal domain-containing protein" evidence="1">
    <location>
        <begin position="21"/>
        <end position="243"/>
    </location>
</feature>
<evidence type="ECO:0000256" key="1">
    <source>
        <dbReference type="SAM" id="SignalP"/>
    </source>
</evidence>
<comment type="caution">
    <text evidence="2">The sequence shown here is derived from an EMBL/GenBank/DDBJ whole genome shotgun (WGS) entry which is preliminary data.</text>
</comment>
<dbReference type="PANTHER" id="PTHR38834">
    <property type="entry name" value="PERIPLASMIC SUBSTRATE BINDING PROTEIN FAMILY 3"/>
    <property type="match status" value="1"/>
</dbReference>
<dbReference type="Proteomes" id="UP000615755">
    <property type="component" value="Unassembled WGS sequence"/>
</dbReference>
<keyword evidence="1" id="KW-0732">Signal</keyword>
<proteinExistence type="predicted"/>
<protein>
    <recommendedName>
        <fullName evidence="4">Solute-binding protein family 3/N-terminal domain-containing protein</fullName>
    </recommendedName>
</protein>
<reference evidence="2 3" key="1">
    <citation type="submission" date="2015-03" db="EMBL/GenBank/DDBJ databases">
        <title>Genome sequence of Pseudoalteromonas aurantia.</title>
        <authorList>
            <person name="Xie B.-B."/>
            <person name="Rong J.-C."/>
            <person name="Qin Q.-L."/>
            <person name="Zhang Y.-Z."/>
        </authorList>
    </citation>
    <scope>NUCLEOTIDE SEQUENCE [LARGE SCALE GENOMIC DNA]</scope>
    <source>
        <strain evidence="2 3">208</strain>
    </source>
</reference>
<feature type="signal peptide" evidence="1">
    <location>
        <begin position="1"/>
        <end position="20"/>
    </location>
</feature>
<sequence>MTKYLLFALLFIPQWALSKANINTVSVEVVTELSPPNQLLQNDQVAGTSTELVKKILTHAQINARFTMYPWARAYLLAKKHPNTLIYSMARTTEREPLFHWIGPVALFKLGFVSLKGRTDIKIASLTQAIPYRLALQRGDISELVLKSHGFDYILTADIAQSYKLLMAKKVDIILDDARYLAPLASSFGLPGDSFRFVYEVPELTLNGYLAASVTTPMSIVRALRAAHKTMQNSKEYKRVMSQ</sequence>
<evidence type="ECO:0000313" key="2">
    <source>
        <dbReference type="EMBL" id="MBE0370592.1"/>
    </source>
</evidence>
<organism evidence="2 3">
    <name type="scientific">Pseudoalteromonas aurantia 208</name>
    <dbReference type="NCBI Taxonomy" id="1314867"/>
    <lineage>
        <taxon>Bacteria</taxon>
        <taxon>Pseudomonadati</taxon>
        <taxon>Pseudomonadota</taxon>
        <taxon>Gammaproteobacteria</taxon>
        <taxon>Alteromonadales</taxon>
        <taxon>Pseudoalteromonadaceae</taxon>
        <taxon>Pseudoalteromonas</taxon>
    </lineage>
</organism>
<dbReference type="Gene3D" id="3.40.190.10">
    <property type="entry name" value="Periplasmic binding protein-like II"/>
    <property type="match status" value="2"/>
</dbReference>
<evidence type="ECO:0008006" key="4">
    <source>
        <dbReference type="Google" id="ProtNLM"/>
    </source>
</evidence>
<keyword evidence="3" id="KW-1185">Reference proteome</keyword>
<name>A0ABR9EIM2_9GAMM</name>
<evidence type="ECO:0000313" key="3">
    <source>
        <dbReference type="Proteomes" id="UP000615755"/>
    </source>
</evidence>